<organism evidence="2 3">
    <name type="scientific">Vibrio cortegadensis</name>
    <dbReference type="NCBI Taxonomy" id="1328770"/>
    <lineage>
        <taxon>Bacteria</taxon>
        <taxon>Pseudomonadati</taxon>
        <taxon>Pseudomonadota</taxon>
        <taxon>Gammaproteobacteria</taxon>
        <taxon>Vibrionales</taxon>
        <taxon>Vibrionaceae</taxon>
        <taxon>Vibrio</taxon>
    </lineage>
</organism>
<dbReference type="EMBL" id="JBGOOT010000001">
    <property type="protein sequence ID" value="MEZ8193838.1"/>
    <property type="molecule type" value="Genomic_DNA"/>
</dbReference>
<comment type="caution">
    <text evidence="2">The sequence shown here is derived from an EMBL/GenBank/DDBJ whole genome shotgun (WGS) entry which is preliminary data.</text>
</comment>
<dbReference type="SUPFAM" id="SSF49785">
    <property type="entry name" value="Galactose-binding domain-like"/>
    <property type="match status" value="1"/>
</dbReference>
<gene>
    <name evidence="2" type="ORF">ACED38_02950</name>
</gene>
<evidence type="ECO:0000256" key="1">
    <source>
        <dbReference type="SAM" id="SignalP"/>
    </source>
</evidence>
<dbReference type="InterPro" id="IPR008979">
    <property type="entry name" value="Galactose-bd-like_sf"/>
</dbReference>
<accession>A0ABV4M296</accession>
<feature type="signal peptide" evidence="1">
    <location>
        <begin position="1"/>
        <end position="33"/>
    </location>
</feature>
<name>A0ABV4M296_9VIBR</name>
<feature type="chain" id="PRO_5045925604" evidence="1">
    <location>
        <begin position="34"/>
        <end position="650"/>
    </location>
</feature>
<keyword evidence="3" id="KW-1185">Reference proteome</keyword>
<dbReference type="RefSeq" id="WP_371729619.1">
    <property type="nucleotide sequence ID" value="NZ_JBGOOT010000001.1"/>
</dbReference>
<dbReference type="PROSITE" id="PS51257">
    <property type="entry name" value="PROKAR_LIPOPROTEIN"/>
    <property type="match status" value="1"/>
</dbReference>
<sequence>MKKNPRQIKRWSKNLITTIGLTSCTLIANATYAQDVMTIDQPENYIHDVWLRDNDRLNHFTSKTFYPSNVLRITATDDYLTLFNDAPLVFTNMVYVAKLANGTTVDLLNVSSLPAISELRFTHPIHSGFLEYQITGTEELVTLTADDFIDATYDYIPQDKDQQNARPNLSTISFKFRSRLFHQEDFKLTSSVKWRPETPNAMRYMLGAIINWSKIVGSEEFEQAWMDTPFLNVKAANPAYKWNTETDYAELSEKGREYYDEAFSRYDHDYGKFYSNDTKEWRLNTLRSRYYNYTETGGGGWGGGATLGVSAARGFFNGHFLYDERAAEHYDAKKWYGLPDQNGTNTTIFNHGMEIYSHEAGHTIGGGHYDNFCNEYSDWGINPLTKIFLAGFIKDGKMLINEDNIIERNLLWESNRKDKRPNSAAPFNNSWQPIEWGGIWGHHNIELPYPNKTMDIDSNYIELFRKYVEAHNEGKGLEYLKTLPFNQDVKYHPEGAPKMELSDFQRQGKYTQFGERTLTNVALNKPVSATTARSHSPVVNSVDGDTSTRFISSRNQNQELTIDLTKETAVRSIVVHGVERERYKHRMNGAVVSAYDESHNLIWQSEPMAVQEGDEQVFVYNFAAPLANVYYVKFRTDSKNIEVNEIEVFE</sequence>
<dbReference type="Proteomes" id="UP001569153">
    <property type="component" value="Unassembled WGS sequence"/>
</dbReference>
<evidence type="ECO:0000313" key="2">
    <source>
        <dbReference type="EMBL" id="MEZ8193838.1"/>
    </source>
</evidence>
<dbReference type="Gene3D" id="2.60.120.260">
    <property type="entry name" value="Galactose-binding domain-like"/>
    <property type="match status" value="1"/>
</dbReference>
<keyword evidence="1" id="KW-0732">Signal</keyword>
<evidence type="ECO:0000313" key="3">
    <source>
        <dbReference type="Proteomes" id="UP001569153"/>
    </source>
</evidence>
<reference evidence="2 3" key="1">
    <citation type="submission" date="2024-06" db="EMBL/GenBank/DDBJ databases">
        <authorList>
            <person name="Steensen K."/>
            <person name="Seneca J."/>
            <person name="Bartlau N."/>
            <person name="Yu A.X."/>
            <person name="Polz M.F."/>
        </authorList>
    </citation>
    <scope>NUCLEOTIDE SEQUENCE [LARGE SCALE GENOMIC DNA]</scope>
    <source>
        <strain evidence="2 3">FF146</strain>
    </source>
</reference>
<proteinExistence type="predicted"/>
<protein>
    <submittedName>
        <fullName evidence="2">Uncharacterized protein</fullName>
    </submittedName>
</protein>